<feature type="domain" description="Metallo-beta-lactamase" evidence="3">
    <location>
        <begin position="22"/>
        <end position="188"/>
    </location>
</feature>
<comment type="caution">
    <text evidence="4">The sequence shown here is derived from an EMBL/GenBank/DDBJ whole genome shotgun (WGS) entry which is preliminary data.</text>
</comment>
<evidence type="ECO:0000313" key="5">
    <source>
        <dbReference type="Proteomes" id="UP001568698"/>
    </source>
</evidence>
<dbReference type="InterPro" id="IPR022877">
    <property type="entry name" value="UPF0173"/>
</dbReference>
<dbReference type="SUPFAM" id="SSF56281">
    <property type="entry name" value="Metallo-hydrolase/oxidoreductase"/>
    <property type="match status" value="1"/>
</dbReference>
<proteinExistence type="inferred from homology"/>
<evidence type="ECO:0000256" key="1">
    <source>
        <dbReference type="ARBA" id="ARBA00022801"/>
    </source>
</evidence>
<sequence>MEITWFGHANFRIKAADATLFIDPFFVGNPSAPSSYKDVDECNLILVTHDHHDHIGQTLELAVKHDAEVVAMFDVIQNLMKQGLPEHLGVGMNIGGTVTRRGLDIQMVQAVHSSSTGFPAGFVITEPGGLCVYDSGDTGLFGDMELIGKFHAIDVAILPIGGRFTMDARQAAYACKLLKCKKLIPQHWGTWGILEQNTRSMAEQLALVAPDTEMIELAIGEPMTI</sequence>
<evidence type="ECO:0000256" key="2">
    <source>
        <dbReference type="HAMAP-Rule" id="MF_00457"/>
    </source>
</evidence>
<dbReference type="Gene3D" id="3.60.15.10">
    <property type="entry name" value="Ribonuclease Z/Hydroxyacylglutathione hydrolase-like"/>
    <property type="match status" value="1"/>
</dbReference>
<name>A0ABV4K041_9BACT</name>
<dbReference type="RefSeq" id="WP_371385863.1">
    <property type="nucleotide sequence ID" value="NZ_JBGLYH010000012.1"/>
</dbReference>
<keyword evidence="5" id="KW-1185">Reference proteome</keyword>
<dbReference type="PANTHER" id="PTHR43546">
    <property type="entry name" value="UPF0173 METAL-DEPENDENT HYDROLASE MJ1163-RELATED"/>
    <property type="match status" value="1"/>
</dbReference>
<comment type="similarity">
    <text evidence="2">Belongs to the UPF0173 family.</text>
</comment>
<gene>
    <name evidence="4" type="ORF">AB6M95_06165</name>
</gene>
<dbReference type="HAMAP" id="MF_00457">
    <property type="entry name" value="UPF0173"/>
    <property type="match status" value="1"/>
</dbReference>
<dbReference type="InterPro" id="IPR050114">
    <property type="entry name" value="UPF0173_UPF0282_UlaG_hydrolase"/>
</dbReference>
<organism evidence="4 5">
    <name type="scientific">Pseudodesulfovibrio karagichevae</name>
    <dbReference type="NCBI Taxonomy" id="3239305"/>
    <lineage>
        <taxon>Bacteria</taxon>
        <taxon>Pseudomonadati</taxon>
        <taxon>Thermodesulfobacteriota</taxon>
        <taxon>Desulfovibrionia</taxon>
        <taxon>Desulfovibrionales</taxon>
        <taxon>Desulfovibrionaceae</taxon>
    </lineage>
</organism>
<dbReference type="NCBIfam" id="NF001911">
    <property type="entry name" value="PRK00685.1"/>
    <property type="match status" value="1"/>
</dbReference>
<dbReference type="EMBL" id="JBGLYH010000012">
    <property type="protein sequence ID" value="MEZ7196328.1"/>
    <property type="molecule type" value="Genomic_DNA"/>
</dbReference>
<dbReference type="Proteomes" id="UP001568698">
    <property type="component" value="Unassembled WGS sequence"/>
</dbReference>
<dbReference type="InterPro" id="IPR001279">
    <property type="entry name" value="Metallo-B-lactamas"/>
</dbReference>
<evidence type="ECO:0000259" key="3">
    <source>
        <dbReference type="Pfam" id="PF12706"/>
    </source>
</evidence>
<protein>
    <recommendedName>
        <fullName evidence="2">UPF0173 metal-dependent hydrolase AB6M95_06165</fullName>
    </recommendedName>
</protein>
<dbReference type="InterPro" id="IPR036866">
    <property type="entry name" value="RibonucZ/Hydroxyglut_hydro"/>
</dbReference>
<reference evidence="4 5" key="1">
    <citation type="submission" date="2024-08" db="EMBL/GenBank/DDBJ databases">
        <title>Sulfate-reducing bacteria isolated from formation water of the oil field in Kazakhstan and description of Pseudodesulfovibrio sp.</title>
        <authorList>
            <person name="Bidzhieva S.K."/>
            <person name="Tourova T.P."/>
            <person name="Grouzdev D.S."/>
            <person name="Beletsky A.V."/>
            <person name="Sokolova D.S."/>
            <person name="Samigullina S.R."/>
            <person name="Poltaraus A.B."/>
            <person name="Avtukh A.N."/>
            <person name="Tereshina V.M."/>
            <person name="Zhaparov N.S."/>
            <person name="Mardanov A.V."/>
            <person name="Nazina T.N."/>
        </authorList>
    </citation>
    <scope>NUCLEOTIDE SEQUENCE [LARGE SCALE GENOMIC DNA]</scope>
    <source>
        <strain evidence="4 5">9FUS</strain>
    </source>
</reference>
<accession>A0ABV4K041</accession>
<dbReference type="PANTHER" id="PTHR43546:SF3">
    <property type="entry name" value="UPF0173 METAL-DEPENDENT HYDROLASE MJ1163"/>
    <property type="match status" value="1"/>
</dbReference>
<keyword evidence="1 2" id="KW-0378">Hydrolase</keyword>
<dbReference type="Pfam" id="PF12706">
    <property type="entry name" value="Lactamase_B_2"/>
    <property type="match status" value="1"/>
</dbReference>
<evidence type="ECO:0000313" key="4">
    <source>
        <dbReference type="EMBL" id="MEZ7196328.1"/>
    </source>
</evidence>
<dbReference type="GO" id="GO:0016787">
    <property type="term" value="F:hydrolase activity"/>
    <property type="evidence" value="ECO:0007669"/>
    <property type="project" value="UniProtKB-KW"/>
</dbReference>